<comment type="caution">
    <text evidence="10">The sequence shown here is derived from an EMBL/GenBank/DDBJ whole genome shotgun (WGS) entry which is preliminary data.</text>
</comment>
<protein>
    <recommendedName>
        <fullName evidence="6">Outer membrane protein assembly factor BamD</fullName>
    </recommendedName>
</protein>
<gene>
    <name evidence="6" type="primary">bamD</name>
    <name evidence="10" type="ORF">RM532_14020</name>
</gene>
<feature type="domain" description="Outer membrane lipoprotein BamD-like" evidence="9">
    <location>
        <begin position="48"/>
        <end position="249"/>
    </location>
</feature>
<comment type="subcellular location">
    <subcellularLocation>
        <location evidence="6">Cell outer membrane</location>
        <topology evidence="6">Lipid-anchor</topology>
    </subcellularLocation>
</comment>
<feature type="chain" id="PRO_5046785855" description="Outer membrane protein assembly factor BamD" evidence="8">
    <location>
        <begin position="27"/>
        <end position="315"/>
    </location>
</feature>
<evidence type="ECO:0000256" key="2">
    <source>
        <dbReference type="ARBA" id="ARBA00023136"/>
    </source>
</evidence>
<evidence type="ECO:0000313" key="11">
    <source>
        <dbReference type="Proteomes" id="UP001251857"/>
    </source>
</evidence>
<dbReference type="EMBL" id="JAVRIB010000017">
    <property type="protein sequence ID" value="MDT0636067.1"/>
    <property type="molecule type" value="Genomic_DNA"/>
</dbReference>
<evidence type="ECO:0000256" key="4">
    <source>
        <dbReference type="ARBA" id="ARBA00023237"/>
    </source>
</evidence>
<sequence length="315" mass="35290">MRTSIVLVLLTAVMATLGGCASSDRADEMQVARDIVGGGEGRAVARANAETLYNTARGFLDSNDPQKALELYEELQARFPFTEYAIQAQLETIYANKAAKQPDAALAAADRFIKQHPRHPAIDYVYYLRGATNYDRVETETVLGADPDKRDPTQLRQAFTDFNLLIRNYPDSIYRKDAQLRMINIRHRLAAHSLSIAEYYLKRRAYVAASRRAEFVVERYQGTDSIPRALEIMEHAYRMAGLEELALNAQAVLTASYPGFLVHRREFYRQQEGLEPRYDLPPLDVQPATAGDQSDTPSSVAAPPPAGDRTVYKSP</sequence>
<evidence type="ECO:0000256" key="3">
    <source>
        <dbReference type="ARBA" id="ARBA00023139"/>
    </source>
</evidence>
<evidence type="ECO:0000259" key="9">
    <source>
        <dbReference type="Pfam" id="PF13525"/>
    </source>
</evidence>
<keyword evidence="4 6" id="KW-0998">Cell outer membrane</keyword>
<dbReference type="Gene3D" id="1.25.40.10">
    <property type="entry name" value="Tetratricopeptide repeat domain"/>
    <property type="match status" value="1"/>
</dbReference>
<evidence type="ECO:0000256" key="6">
    <source>
        <dbReference type="HAMAP-Rule" id="MF_00922"/>
    </source>
</evidence>
<comment type="subunit">
    <text evidence="6">Part of the Bam complex.</text>
</comment>
<name>A0ABU3C3G9_9GAMM</name>
<dbReference type="InterPro" id="IPR011990">
    <property type="entry name" value="TPR-like_helical_dom_sf"/>
</dbReference>
<accession>A0ABU3C3G9</accession>
<comment type="similarity">
    <text evidence="6">Belongs to the BamD family.</text>
</comment>
<dbReference type="Pfam" id="PF13525">
    <property type="entry name" value="YfiO"/>
    <property type="match status" value="1"/>
</dbReference>
<dbReference type="Proteomes" id="UP001251857">
    <property type="component" value="Unassembled WGS sequence"/>
</dbReference>
<evidence type="ECO:0000256" key="8">
    <source>
        <dbReference type="SAM" id="SignalP"/>
    </source>
</evidence>
<keyword evidence="1 6" id="KW-0732">Signal</keyword>
<keyword evidence="2 6" id="KW-0472">Membrane</keyword>
<organism evidence="10 11">
    <name type="scientific">Spectribacter hydrogenoxidans</name>
    <dbReference type="NCBI Taxonomy" id="3075608"/>
    <lineage>
        <taxon>Bacteria</taxon>
        <taxon>Pseudomonadati</taxon>
        <taxon>Pseudomonadota</taxon>
        <taxon>Gammaproteobacteria</taxon>
        <taxon>Salinisphaerales</taxon>
        <taxon>Salinisphaeraceae</taxon>
        <taxon>Spectribacter</taxon>
    </lineage>
</organism>
<keyword evidence="5 6" id="KW-0449">Lipoprotein</keyword>
<feature type="region of interest" description="Disordered" evidence="7">
    <location>
        <begin position="275"/>
        <end position="315"/>
    </location>
</feature>
<keyword evidence="11" id="KW-1185">Reference proteome</keyword>
<dbReference type="NCBIfam" id="TIGR03302">
    <property type="entry name" value="OM_YfiO"/>
    <property type="match status" value="1"/>
</dbReference>
<feature type="signal peptide" evidence="8">
    <location>
        <begin position="1"/>
        <end position="26"/>
    </location>
</feature>
<dbReference type="PANTHER" id="PTHR37423:SF1">
    <property type="entry name" value="OUTER MEMBRANE PROTEIN ASSEMBLY FACTOR BAMD"/>
    <property type="match status" value="1"/>
</dbReference>
<dbReference type="PROSITE" id="PS51257">
    <property type="entry name" value="PROKAR_LIPOPROTEIN"/>
    <property type="match status" value="1"/>
</dbReference>
<evidence type="ECO:0000256" key="5">
    <source>
        <dbReference type="ARBA" id="ARBA00023288"/>
    </source>
</evidence>
<dbReference type="PANTHER" id="PTHR37423">
    <property type="entry name" value="SOLUBLE LYTIC MUREIN TRANSGLYCOSYLASE-RELATED"/>
    <property type="match status" value="1"/>
</dbReference>
<dbReference type="InterPro" id="IPR017689">
    <property type="entry name" value="BamD"/>
</dbReference>
<comment type="function">
    <text evidence="6">Part of the outer membrane protein assembly complex, which is involved in assembly and insertion of beta-barrel proteins into the outer membrane.</text>
</comment>
<dbReference type="HAMAP" id="MF_00922">
    <property type="entry name" value="OM_assembly_BamD"/>
    <property type="match status" value="1"/>
</dbReference>
<evidence type="ECO:0000313" key="10">
    <source>
        <dbReference type="EMBL" id="MDT0636067.1"/>
    </source>
</evidence>
<dbReference type="RefSeq" id="WP_311653962.1">
    <property type="nucleotide sequence ID" value="NZ_JAVRIB010000017.1"/>
</dbReference>
<dbReference type="SUPFAM" id="SSF48452">
    <property type="entry name" value="TPR-like"/>
    <property type="match status" value="1"/>
</dbReference>
<keyword evidence="3 6" id="KW-0564">Palmitate</keyword>
<evidence type="ECO:0000256" key="1">
    <source>
        <dbReference type="ARBA" id="ARBA00022729"/>
    </source>
</evidence>
<proteinExistence type="inferred from homology"/>
<dbReference type="InterPro" id="IPR039565">
    <property type="entry name" value="BamD-like"/>
</dbReference>
<dbReference type="CDD" id="cd15830">
    <property type="entry name" value="BamD"/>
    <property type="match status" value="1"/>
</dbReference>
<evidence type="ECO:0000256" key="7">
    <source>
        <dbReference type="SAM" id="MobiDB-lite"/>
    </source>
</evidence>
<reference evidence="10 11" key="1">
    <citation type="submission" date="2023-09" db="EMBL/GenBank/DDBJ databases">
        <authorList>
            <person name="Rey-Velasco X."/>
        </authorList>
    </citation>
    <scope>NUCLEOTIDE SEQUENCE [LARGE SCALE GENOMIC DNA]</scope>
    <source>
        <strain evidence="10 11">W335</strain>
    </source>
</reference>